<proteinExistence type="predicted"/>
<protein>
    <submittedName>
        <fullName evidence="1">Uncharacterized protein</fullName>
    </submittedName>
</protein>
<organism evidence="1">
    <name type="scientific">uncultured Sulfurovum sp</name>
    <dbReference type="NCBI Taxonomy" id="269237"/>
    <lineage>
        <taxon>Bacteria</taxon>
        <taxon>Pseudomonadati</taxon>
        <taxon>Campylobacterota</taxon>
        <taxon>Epsilonproteobacteria</taxon>
        <taxon>Campylobacterales</taxon>
        <taxon>Sulfurovaceae</taxon>
        <taxon>Sulfurovum</taxon>
        <taxon>environmental samples</taxon>
    </lineage>
</organism>
<dbReference type="AlphaFoldDB" id="A0A6S6T210"/>
<evidence type="ECO:0000313" key="1">
    <source>
        <dbReference type="EMBL" id="CAA6812672.1"/>
    </source>
</evidence>
<dbReference type="EMBL" id="CACVAU010000040">
    <property type="protein sequence ID" value="CAA6812672.1"/>
    <property type="molecule type" value="Genomic_DNA"/>
</dbReference>
<gene>
    <name evidence="1" type="ORF">HELGO_WM15282</name>
</gene>
<name>A0A6S6T210_9BACT</name>
<sequence>MFRDNPFFTSEVKRKLYGDDFFEASKQQLIEEVETWKR</sequence>
<accession>A0A6S6T210</accession>
<reference evidence="1" key="1">
    <citation type="submission" date="2020-01" db="EMBL/GenBank/DDBJ databases">
        <authorList>
            <person name="Meier V. D."/>
            <person name="Meier V D."/>
        </authorList>
    </citation>
    <scope>NUCLEOTIDE SEQUENCE</scope>
    <source>
        <strain evidence="1">HLG_WM_MAG_05</strain>
    </source>
</reference>